<organism evidence="2 3">
    <name type="scientific">Streptomyces roseirectus</name>
    <dbReference type="NCBI Taxonomy" id="2768066"/>
    <lineage>
        <taxon>Bacteria</taxon>
        <taxon>Bacillati</taxon>
        <taxon>Actinomycetota</taxon>
        <taxon>Actinomycetes</taxon>
        <taxon>Kitasatosporales</taxon>
        <taxon>Streptomycetaceae</taxon>
        <taxon>Streptomyces</taxon>
    </lineage>
</organism>
<reference evidence="2 3" key="1">
    <citation type="submission" date="2020-08" db="EMBL/GenBank/DDBJ databases">
        <title>A novel species.</title>
        <authorList>
            <person name="Gao J."/>
        </authorList>
    </citation>
    <scope>NUCLEOTIDE SEQUENCE [LARGE SCALE GENOMIC DNA]</scope>
    <source>
        <strain evidence="2 3">CRXT-G-22</strain>
    </source>
</reference>
<dbReference type="InterPro" id="IPR010982">
    <property type="entry name" value="Lambda_DNA-bd_dom_sf"/>
</dbReference>
<evidence type="ECO:0000313" key="3">
    <source>
        <dbReference type="Proteomes" id="UP000516052"/>
    </source>
</evidence>
<proteinExistence type="predicted"/>
<evidence type="ECO:0000259" key="1">
    <source>
        <dbReference type="PROSITE" id="PS50943"/>
    </source>
</evidence>
<dbReference type="Gene3D" id="1.10.260.40">
    <property type="entry name" value="lambda repressor-like DNA-binding domains"/>
    <property type="match status" value="1"/>
</dbReference>
<evidence type="ECO:0000313" key="2">
    <source>
        <dbReference type="EMBL" id="QNP70591.1"/>
    </source>
</evidence>
<accession>A0A7H0ICS5</accession>
<dbReference type="EMBL" id="CP060828">
    <property type="protein sequence ID" value="QNP70591.1"/>
    <property type="molecule type" value="Genomic_DNA"/>
</dbReference>
<keyword evidence="3" id="KW-1185">Reference proteome</keyword>
<dbReference type="KEGG" id="sroi:IAG44_14860"/>
<dbReference type="SMART" id="SM00530">
    <property type="entry name" value="HTH_XRE"/>
    <property type="match status" value="1"/>
</dbReference>
<name>A0A7H0ICS5_9ACTN</name>
<sequence>MTELAGTGAQEPQGDEVEGALLAFGDGWDEDAGPQPADEASKGLVIAFGKTLKMVREREGVDRPTLGRAIGYSAATVASYEQGRRIASGRTIDKADKFLNAGGLLSVWKEQMEQAQYPTFFQGMASLEKQAVELLSYNMYVFTGLLQTEEYMRALLAMRRPILDPDLIEQRVAARLARQVIFDRQPMPMLSFVIDESVLRRPYGGKDVLRGQLEHLLLLGRKPNVELQIMPQDREENAGVDGPFTIVIRKDGKRFVYTETQGTSALQTNAERTTLFATRYGIIRSQALPPRESMKTIEGVLGSL</sequence>
<dbReference type="Pfam" id="PF13560">
    <property type="entry name" value="HTH_31"/>
    <property type="match status" value="1"/>
</dbReference>
<protein>
    <submittedName>
        <fullName evidence="2">Helix-turn-helix transcriptional regulator</fullName>
    </submittedName>
</protein>
<dbReference type="AlphaFoldDB" id="A0A7H0ICS5"/>
<dbReference type="CDD" id="cd00093">
    <property type="entry name" value="HTH_XRE"/>
    <property type="match status" value="1"/>
</dbReference>
<dbReference type="SUPFAM" id="SSF47413">
    <property type="entry name" value="lambda repressor-like DNA-binding domains"/>
    <property type="match status" value="1"/>
</dbReference>
<feature type="domain" description="HTH cro/C1-type" evidence="1">
    <location>
        <begin position="52"/>
        <end position="105"/>
    </location>
</feature>
<dbReference type="GO" id="GO:0003677">
    <property type="term" value="F:DNA binding"/>
    <property type="evidence" value="ECO:0007669"/>
    <property type="project" value="InterPro"/>
</dbReference>
<dbReference type="PROSITE" id="PS50943">
    <property type="entry name" value="HTH_CROC1"/>
    <property type="match status" value="1"/>
</dbReference>
<dbReference type="Proteomes" id="UP000516052">
    <property type="component" value="Chromosome"/>
</dbReference>
<dbReference type="Pfam" id="PF19054">
    <property type="entry name" value="DUF5753"/>
    <property type="match status" value="1"/>
</dbReference>
<dbReference type="InterPro" id="IPR043917">
    <property type="entry name" value="DUF5753"/>
</dbReference>
<dbReference type="InterPro" id="IPR001387">
    <property type="entry name" value="Cro/C1-type_HTH"/>
</dbReference>
<gene>
    <name evidence="2" type="ORF">IAG44_14860</name>
</gene>
<dbReference type="RefSeq" id="WP_187747601.1">
    <property type="nucleotide sequence ID" value="NZ_CP060828.1"/>
</dbReference>